<feature type="domain" description="TonB-dependent receptor-like beta-barrel" evidence="14">
    <location>
        <begin position="250"/>
        <end position="624"/>
    </location>
</feature>
<keyword evidence="4 11" id="KW-1134">Transmembrane beta strand</keyword>
<organism evidence="16 17">
    <name type="scientific">Massilia consociata</name>
    <dbReference type="NCBI Taxonomy" id="760117"/>
    <lineage>
        <taxon>Bacteria</taxon>
        <taxon>Pseudomonadati</taxon>
        <taxon>Pseudomonadota</taxon>
        <taxon>Betaproteobacteria</taxon>
        <taxon>Burkholderiales</taxon>
        <taxon>Oxalobacteraceae</taxon>
        <taxon>Telluria group</taxon>
        <taxon>Massilia</taxon>
    </lineage>
</organism>
<evidence type="ECO:0000256" key="7">
    <source>
        <dbReference type="ARBA" id="ARBA00023077"/>
    </source>
</evidence>
<evidence type="ECO:0000259" key="15">
    <source>
        <dbReference type="Pfam" id="PF07715"/>
    </source>
</evidence>
<keyword evidence="17" id="KW-1185">Reference proteome</keyword>
<comment type="subcellular location">
    <subcellularLocation>
        <location evidence="1 11">Cell outer membrane</location>
        <topology evidence="1 11">Multi-pass membrane protein</topology>
    </subcellularLocation>
</comment>
<keyword evidence="5 11" id="KW-0812">Transmembrane</keyword>
<evidence type="ECO:0000256" key="12">
    <source>
        <dbReference type="RuleBase" id="RU003357"/>
    </source>
</evidence>
<evidence type="ECO:0000256" key="6">
    <source>
        <dbReference type="ARBA" id="ARBA00022729"/>
    </source>
</evidence>
<keyword evidence="3 11" id="KW-0813">Transport</keyword>
<evidence type="ECO:0000313" key="16">
    <source>
        <dbReference type="EMBL" id="MFC0250695.1"/>
    </source>
</evidence>
<dbReference type="InterPro" id="IPR039426">
    <property type="entry name" value="TonB-dep_rcpt-like"/>
</dbReference>
<keyword evidence="7 12" id="KW-0798">TonB box</keyword>
<feature type="domain" description="TonB-dependent receptor plug" evidence="15">
    <location>
        <begin position="65"/>
        <end position="175"/>
    </location>
</feature>
<dbReference type="SUPFAM" id="SSF56935">
    <property type="entry name" value="Porins"/>
    <property type="match status" value="1"/>
</dbReference>
<evidence type="ECO:0000256" key="1">
    <source>
        <dbReference type="ARBA" id="ARBA00004571"/>
    </source>
</evidence>
<feature type="chain" id="PRO_5046397882" evidence="13">
    <location>
        <begin position="30"/>
        <end position="672"/>
    </location>
</feature>
<evidence type="ECO:0000256" key="10">
    <source>
        <dbReference type="ARBA" id="ARBA00023237"/>
    </source>
</evidence>
<dbReference type="InterPro" id="IPR012910">
    <property type="entry name" value="Plug_dom"/>
</dbReference>
<dbReference type="EMBL" id="JBHLWP010000003">
    <property type="protein sequence ID" value="MFC0250695.1"/>
    <property type="molecule type" value="Genomic_DNA"/>
</dbReference>
<keyword evidence="10 11" id="KW-0998">Cell outer membrane</keyword>
<name>A0ABV6FAY4_9BURK</name>
<evidence type="ECO:0000256" key="2">
    <source>
        <dbReference type="ARBA" id="ARBA00009810"/>
    </source>
</evidence>
<dbReference type="Pfam" id="PF00593">
    <property type="entry name" value="TonB_dep_Rec_b-barrel"/>
    <property type="match status" value="1"/>
</dbReference>
<dbReference type="CDD" id="cd01347">
    <property type="entry name" value="ligand_gated_channel"/>
    <property type="match status" value="1"/>
</dbReference>
<dbReference type="Gene3D" id="2.170.130.10">
    <property type="entry name" value="TonB-dependent receptor, plug domain"/>
    <property type="match status" value="1"/>
</dbReference>
<feature type="signal peptide" evidence="13">
    <location>
        <begin position="1"/>
        <end position="29"/>
    </location>
</feature>
<reference evidence="16 17" key="1">
    <citation type="submission" date="2024-09" db="EMBL/GenBank/DDBJ databases">
        <authorList>
            <person name="Sun Q."/>
            <person name="Mori K."/>
        </authorList>
    </citation>
    <scope>NUCLEOTIDE SEQUENCE [LARGE SCALE GENOMIC DNA]</scope>
    <source>
        <strain evidence="16 17">CCM 7792</strain>
    </source>
</reference>
<proteinExistence type="inferred from homology"/>
<keyword evidence="8 11" id="KW-0472">Membrane</keyword>
<dbReference type="Gene3D" id="2.40.170.20">
    <property type="entry name" value="TonB-dependent receptor, beta-barrel domain"/>
    <property type="match status" value="1"/>
</dbReference>
<evidence type="ECO:0000256" key="4">
    <source>
        <dbReference type="ARBA" id="ARBA00022452"/>
    </source>
</evidence>
<dbReference type="InterPro" id="IPR037066">
    <property type="entry name" value="Plug_dom_sf"/>
</dbReference>
<evidence type="ECO:0000259" key="14">
    <source>
        <dbReference type="Pfam" id="PF00593"/>
    </source>
</evidence>
<dbReference type="PANTHER" id="PTHR30069:SF29">
    <property type="entry name" value="HEMOGLOBIN AND HEMOGLOBIN-HAPTOGLOBIN-BINDING PROTEIN 1-RELATED"/>
    <property type="match status" value="1"/>
</dbReference>
<dbReference type="PANTHER" id="PTHR30069">
    <property type="entry name" value="TONB-DEPENDENT OUTER MEMBRANE RECEPTOR"/>
    <property type="match status" value="1"/>
</dbReference>
<keyword evidence="9 16" id="KW-0675">Receptor</keyword>
<keyword evidence="6 13" id="KW-0732">Signal</keyword>
<evidence type="ECO:0000256" key="9">
    <source>
        <dbReference type="ARBA" id="ARBA00023170"/>
    </source>
</evidence>
<dbReference type="RefSeq" id="WP_379677461.1">
    <property type="nucleotide sequence ID" value="NZ_JBHLWP010000003.1"/>
</dbReference>
<evidence type="ECO:0000256" key="13">
    <source>
        <dbReference type="SAM" id="SignalP"/>
    </source>
</evidence>
<evidence type="ECO:0000256" key="11">
    <source>
        <dbReference type="PROSITE-ProRule" id="PRU01360"/>
    </source>
</evidence>
<accession>A0ABV6FAY4</accession>
<dbReference type="Pfam" id="PF07715">
    <property type="entry name" value="Plug"/>
    <property type="match status" value="1"/>
</dbReference>
<comment type="similarity">
    <text evidence="2 11 12">Belongs to the TonB-dependent receptor family.</text>
</comment>
<dbReference type="PROSITE" id="PS52016">
    <property type="entry name" value="TONB_DEPENDENT_REC_3"/>
    <property type="match status" value="1"/>
</dbReference>
<dbReference type="InterPro" id="IPR000531">
    <property type="entry name" value="Beta-barrel_TonB"/>
</dbReference>
<sequence length="672" mass="72839">MFTYPLRPLCAAAIALTVASGGAMGPAHAAGVPESQATALDALPFEQLVTMRTVTAASKFEQLISEAPSAVVILTAADIKEFGWRSLGDALASLPGVYVTSDRNYSYLGARGFLRPGDYNSRFLLLVDGARVNDAVYDQAPLGSEGLVDMDMVQRIEFVPGPGSAVYGSNALFGVINVITKDGSDMHGARTAVASGSHGERKLRASWGWHGQNGADLVMSASVYGRDGANLYFPEYDTPEQNHGVAERLDYDRARNFLIKASYGGLVLSASHVHRTKGVPTGSFGAIFNTPNRTTDAQSVVNLGYARDFTPTLSLSAEALWGKADYLGVGDYPGETVPRVTNIDGDHARWYGASLHATYTGLRRHKILFGMDLQHDARRDQFNYDLAPYRILLDDRRTGQRSGVFFEDEIRLSGTMLLNLGLRHDRYEAGPRSTNPRAALLYKLSPADTAKLIYGTAFRVPNAYEMYYGPGDGSYQSGNLALAPERIRTHELVFEHALGTAGHATLSLFQYAMKDLITQETDETTGVLIFRNVARANASGFETAFERLLDGGARIRASYAWQRSRDGDGAALVNSPRHLAKLNLVAPLAARTHLGVELQCLSSRLTEHTRTGGYCVANLTLTAGKVLSGADLSLSLFNAGNKHYADPAGPAFIQEDLARQGRTLFAKLGYQF</sequence>
<evidence type="ECO:0000256" key="5">
    <source>
        <dbReference type="ARBA" id="ARBA00022692"/>
    </source>
</evidence>
<protein>
    <submittedName>
        <fullName evidence="16">TonB-dependent receptor plug domain-containing protein</fullName>
    </submittedName>
</protein>
<dbReference type="Proteomes" id="UP001589773">
    <property type="component" value="Unassembled WGS sequence"/>
</dbReference>
<evidence type="ECO:0000313" key="17">
    <source>
        <dbReference type="Proteomes" id="UP001589773"/>
    </source>
</evidence>
<dbReference type="InterPro" id="IPR036942">
    <property type="entry name" value="Beta-barrel_TonB_sf"/>
</dbReference>
<evidence type="ECO:0000256" key="8">
    <source>
        <dbReference type="ARBA" id="ARBA00023136"/>
    </source>
</evidence>
<gene>
    <name evidence="16" type="ORF">ACFFJK_02235</name>
</gene>
<evidence type="ECO:0000256" key="3">
    <source>
        <dbReference type="ARBA" id="ARBA00022448"/>
    </source>
</evidence>
<comment type="caution">
    <text evidence="16">The sequence shown here is derived from an EMBL/GenBank/DDBJ whole genome shotgun (WGS) entry which is preliminary data.</text>
</comment>